<keyword evidence="2" id="KW-0732">Signal</keyword>
<feature type="domain" description="Guanylate cyclase" evidence="3">
    <location>
        <begin position="734"/>
        <end position="788"/>
    </location>
</feature>
<feature type="region of interest" description="Disordered" evidence="1">
    <location>
        <begin position="2508"/>
        <end position="2528"/>
    </location>
</feature>
<dbReference type="GO" id="GO:0035556">
    <property type="term" value="P:intracellular signal transduction"/>
    <property type="evidence" value="ECO:0007669"/>
    <property type="project" value="InterPro"/>
</dbReference>
<evidence type="ECO:0000313" key="5">
    <source>
        <dbReference type="Proteomes" id="UP001054857"/>
    </source>
</evidence>
<dbReference type="GO" id="GO:0009190">
    <property type="term" value="P:cyclic nucleotide biosynthetic process"/>
    <property type="evidence" value="ECO:0007669"/>
    <property type="project" value="InterPro"/>
</dbReference>
<feature type="compositionally biased region" description="Low complexity" evidence="1">
    <location>
        <begin position="2268"/>
        <end position="2287"/>
    </location>
</feature>
<dbReference type="EMBL" id="BMAR01000023">
    <property type="protein sequence ID" value="GFR48374.1"/>
    <property type="molecule type" value="Genomic_DNA"/>
</dbReference>
<feature type="region of interest" description="Disordered" evidence="1">
    <location>
        <begin position="2586"/>
        <end position="2611"/>
    </location>
</feature>
<evidence type="ECO:0000256" key="1">
    <source>
        <dbReference type="SAM" id="MobiDB-lite"/>
    </source>
</evidence>
<feature type="region of interest" description="Disordered" evidence="1">
    <location>
        <begin position="2229"/>
        <end position="2288"/>
    </location>
</feature>
<proteinExistence type="predicted"/>
<comment type="caution">
    <text evidence="4">The sequence shown here is derived from an EMBL/GenBank/DDBJ whole genome shotgun (WGS) entry which is preliminary data.</text>
</comment>
<feature type="region of interest" description="Disordered" evidence="1">
    <location>
        <begin position="1662"/>
        <end position="1691"/>
    </location>
</feature>
<feature type="region of interest" description="Disordered" evidence="1">
    <location>
        <begin position="1775"/>
        <end position="1797"/>
    </location>
</feature>
<evidence type="ECO:0000256" key="2">
    <source>
        <dbReference type="SAM" id="SignalP"/>
    </source>
</evidence>
<feature type="region of interest" description="Disordered" evidence="1">
    <location>
        <begin position="1537"/>
        <end position="1562"/>
    </location>
</feature>
<organism evidence="4 5">
    <name type="scientific">Astrephomene gubernaculifera</name>
    <dbReference type="NCBI Taxonomy" id="47775"/>
    <lineage>
        <taxon>Eukaryota</taxon>
        <taxon>Viridiplantae</taxon>
        <taxon>Chlorophyta</taxon>
        <taxon>core chlorophytes</taxon>
        <taxon>Chlorophyceae</taxon>
        <taxon>CS clade</taxon>
        <taxon>Chlamydomonadales</taxon>
        <taxon>Astrephomenaceae</taxon>
        <taxon>Astrephomene</taxon>
    </lineage>
</organism>
<protein>
    <recommendedName>
        <fullName evidence="3">Guanylate cyclase domain-containing protein</fullName>
    </recommendedName>
</protein>
<accession>A0AAD3DUH7</accession>
<feature type="signal peptide" evidence="2">
    <location>
        <begin position="1"/>
        <end position="24"/>
    </location>
</feature>
<dbReference type="InterPro" id="IPR001054">
    <property type="entry name" value="A/G_cyclase"/>
</dbReference>
<feature type="region of interest" description="Disordered" evidence="1">
    <location>
        <begin position="861"/>
        <end position="880"/>
    </location>
</feature>
<feature type="compositionally biased region" description="Gly residues" evidence="1">
    <location>
        <begin position="1882"/>
        <end position="1891"/>
    </location>
</feature>
<dbReference type="PROSITE" id="PS50125">
    <property type="entry name" value="GUANYLATE_CYCLASE_2"/>
    <property type="match status" value="1"/>
</dbReference>
<dbReference type="InterPro" id="IPR029787">
    <property type="entry name" value="Nucleotide_cyclase"/>
</dbReference>
<dbReference type="SUPFAM" id="SSF55073">
    <property type="entry name" value="Nucleotide cyclase"/>
    <property type="match status" value="2"/>
</dbReference>
<name>A0AAD3DUH7_9CHLO</name>
<feature type="compositionally biased region" description="Low complexity" evidence="1">
    <location>
        <begin position="2637"/>
        <end position="2655"/>
    </location>
</feature>
<feature type="region of interest" description="Disordered" evidence="1">
    <location>
        <begin position="1711"/>
        <end position="1756"/>
    </location>
</feature>
<feature type="compositionally biased region" description="Polar residues" evidence="1">
    <location>
        <begin position="2590"/>
        <end position="2605"/>
    </location>
</feature>
<feature type="region of interest" description="Disordered" evidence="1">
    <location>
        <begin position="1288"/>
        <end position="1392"/>
    </location>
</feature>
<evidence type="ECO:0000313" key="4">
    <source>
        <dbReference type="EMBL" id="GFR48374.1"/>
    </source>
</evidence>
<sequence length="2842" mass="294518">MRHSFAFLQTALVLLFTIHTAVDGLYGSSTSWIDAALPGCVEVLSNATLPWCNGSGSEEGRRRLIAAAWKCNNLLEANGGPPVPLRVMVWDTAAAWLVPAVQRFSALYDIPVGLDQQPYEAQLQAMRWDLQEANATAGMGLMEPPPLLPGSLQDAAATAPPDPPPHALSLYASSFTEQLADHGMLLDMSELVSRAQLQLDWVDVAPPYRLQLSMDEGRTVAVPLDAPMLHLLYRSDVTTALGLTQVAQTWTQLVQFSVTYEALAASANFSAGSGSLPPYPICIARGPGCRREAYVQAVWSSIAQTHGSTQPTHFDSETLEPLFNTPATRAAFRILAQLLSVAAPLEPEEACDHGSLAFARGRCALALAAFVPQMKLLSQHNASEVMLVGAVRAAPLPGSELVWQHTAGSNVSQAAPLVPCTPSRCPHAMPLAASGAEEAGSDSSAASVGTASSSAGAVPGMLVNRAPQAITASLVGSINSRAPFLVKLVAFELLSYLASPERFSDGEPGQSPLQYVLPPRGKLLQPRALDLWQAAGYDRAAVQDALPLLYDSMQQPNLAWGLRMDGQTVYNKLIGDTLAAIEAGNITVRPWVELPNATSTNSSTTQLQLQQQQQQQSSTPLYTALAAGQTALAAAYPPQTSLGAYKGSLTPWTGNWRRAPPAPPGTPAAAPAGSSGGRLRRGLLPVLLGVLLPVAIAGLGAAAWHRTRRRGSAASSFRGPKRRTYVPAPGVKVALCVTDIQDSTTLWECLPADVVAKAVDIHHRCVRRLALRHGGYESATEGDSFILAFEDVRAAVAFALDLQARLLDGAPWPKQLLRQEVCQPVFTHLPAGFPFNQAGLHAAVSSRFRRASATTPLAPLDEQLLRGGGGGGEGSPAASRLRHDSLVDRSQGGALPVGQVASCRLGSRQVSRPWESSPLGGQFLPGRSLAHLMHAPSAAGSLGGGAAAGALAAAASLPLSVAVAESTAAANVASQNPDALNMGGGYSCGGVEEADGSMSARPSHRLPSELAPWQLYRRSSGCGPSEITFGSGVYSVSRSRRPTAAETQMGEGAQPHAQRAPSEVQFEVEMSGSLSRCNESLLLGAGGLSPHMDSFCDVLDGGIASGEGIDSRLWDEGEGEALSFAGIAGQPPTDIAAFFGVDAGAAAGEAACKTFLEVLQEAVASGREQQQQQQEQQLCHHQQQLQLLFRGLRVRVGISVAVPTDAELRYNAAAARMVYGGACVAACKALADLAHGGQVFLSAAAHRALALENQGSGGRLPGTMVLQVGILECPGPPAEPALRPAPTALSAVVHSPTDSSHRSGGGRPGGGSGGGGGGSSGHDTSQRDSPSTEPQALQDTMTTTSFGAPTQQRSANLQPAATHSRQRLTPHQSQPHQSHAPAPQPRKQQSHHVFSSAACELLGMEPVYWVTSCALSQRMAFVPPPRFRPEKPPVQDVYQAPLGRVSYLVLRVPAIPMLLRWNAAVASESLRLLMRTATSELRRVPGAYLVSATPSEVRVAFPGPALAVSWALHLRAALLAAPWPAELLLHEAGEPVETYDEGPEGAGSQPASDPATPRSNRGSAALLARVSSRMPWGGVAARRGSLPGAAAAAWEAVLSRASVRAHGQPRQQHRRHGSREGMSPLSSRAELHLSTESGDDDADALEPLGRIAASTPLRRYRHSIEGGVPSPSANYRPRSRDVSATGDGGAGLILGEEETQALAQLASHFGSPSAASLHGHGSRSRGRSNTGNGILATTDTLAGGGTASGRRRSALSVGRRSIDMTVLDSSRTFRSVWQQQQHATPASSPPPLASAAAPSPRSLLLASICQRSEGPLHARDAAGCAGVAGRAAATSYPASPIAPLALAAAASNGRGDADSNSVGRNGGPECSASSQATAAGVQSGGGGGGSGVFMSEPRQRQRAQSVGGPPCRPQFGGQPWVTEASPPASERGGSGVMRGELPAIFPGAEPSSGFLDGGEAHAATGGRDGDGSGGGAAVHATGAVPVPPRRSSTVQPAPHGASELASAVSAPIPALPWRMAVSGFAAMARQQDTAARPRLLLRGLRIHVGIATGVVGWTVSSKAHSLAYTGRAVTKACRLAAAASSGQVLCDAATQQGILAAQRQHHRQQRMNRALSLAAAAGSPLLLNSMRMRRASSRSVQQQAELQLSQRLQRVQAETTPPPAMCTAAAAAEGGAEGPQQQLHAATAALDLRLVPFVPPGASRLSIRPVESMYLCAFESDTAPQLPRLAHALTPPSPFATPTPRVQSHARLPPSFKSCPAPQPPQPGTADAGAAPASAPTLSPALPTHRPRAFSALSISPPQPMSAFRVHSEAGAAPSPAGVPRTPRSPMSRLPSSTPGWAATSRGAGATSCPGLAPPSDGSVYVPSSMGQYAERGTGSLALSLPTGDGMCRQGCCSHAAGACSECYGGATTTSGTFASSGSGLAVGSLTQPAVARLSPSQRFRSSAADPPYLPYIVCERVDEEDEASDDASSGDYGGDDDLVCSSSASRRLQCYEASGLGELQKVQQETHGSEHAGMVTRGSVSRSTSLAKLPLQQHLAHMQSSETSNAGEVLPATVERVPEQDCDREIEPEDLWPQEAFTARYGSQEAPSASIFKQRQSSQGRSREATGRLVSVELSHAGSLADLLAANSNSHALPTSPGAPTLLAPATTTPRRPHALPQPQEHAPRPRTSVGSLIAGYGSVPGTEDSSVSFTPILEGGDPRLLHASRHFFDSVGAEGASCSLVFERQQSRGRDSPSLLAQLHTQPGHPQHLLSGGAPTLRPVSPALLVHLGSSNGRPGSGHVNPPTLSALAQLASSASSGQRSDMSGSLPLLATRVYPEGVAVAASALQGSGGGNGVV</sequence>
<dbReference type="InterPro" id="IPR050697">
    <property type="entry name" value="Adenylyl/Guanylyl_Cyclase_3/4"/>
</dbReference>
<keyword evidence="5" id="KW-1185">Reference proteome</keyword>
<feature type="compositionally biased region" description="Low complexity" evidence="1">
    <location>
        <begin position="1370"/>
        <end position="1381"/>
    </location>
</feature>
<feature type="compositionally biased region" description="Gly residues" evidence="1">
    <location>
        <begin position="1303"/>
        <end position="1320"/>
    </location>
</feature>
<dbReference type="PANTHER" id="PTHR43081:SF1">
    <property type="entry name" value="ADENYLATE CYCLASE, TERMINAL-DIFFERENTIATION SPECIFIC"/>
    <property type="match status" value="1"/>
</dbReference>
<feature type="compositionally biased region" description="Polar residues" evidence="1">
    <location>
        <begin position="1775"/>
        <end position="1784"/>
    </location>
</feature>
<reference evidence="4 5" key="1">
    <citation type="journal article" date="2021" name="Sci. Rep.">
        <title>Genome sequencing of the multicellular alga Astrephomene provides insights into convergent evolution of germ-soma differentiation.</title>
        <authorList>
            <person name="Yamashita S."/>
            <person name="Yamamoto K."/>
            <person name="Matsuzaki R."/>
            <person name="Suzuki S."/>
            <person name="Yamaguchi H."/>
            <person name="Hirooka S."/>
            <person name="Minakuchi Y."/>
            <person name="Miyagishima S."/>
            <person name="Kawachi M."/>
            <person name="Toyoda A."/>
            <person name="Nozaki H."/>
        </authorList>
    </citation>
    <scope>NUCLEOTIDE SEQUENCE [LARGE SCALE GENOMIC DNA]</scope>
    <source>
        <strain evidence="4 5">NIES-4017</strain>
    </source>
</reference>
<evidence type="ECO:0000259" key="3">
    <source>
        <dbReference type="PROSITE" id="PS50125"/>
    </source>
</evidence>
<feature type="compositionally biased region" description="Low complexity" evidence="1">
    <location>
        <begin position="1871"/>
        <end position="1881"/>
    </location>
</feature>
<feature type="chain" id="PRO_5041904444" description="Guanylate cyclase domain-containing protein" evidence="2">
    <location>
        <begin position="25"/>
        <end position="2842"/>
    </location>
</feature>
<feature type="region of interest" description="Disordered" evidence="1">
    <location>
        <begin position="1603"/>
        <end position="1627"/>
    </location>
</feature>
<dbReference type="PANTHER" id="PTHR43081">
    <property type="entry name" value="ADENYLATE CYCLASE, TERMINAL-DIFFERENTIATION SPECIFIC-RELATED"/>
    <property type="match status" value="1"/>
</dbReference>
<dbReference type="Gene3D" id="3.30.70.1230">
    <property type="entry name" value="Nucleotide cyclase"/>
    <property type="match status" value="4"/>
</dbReference>
<feature type="region of interest" description="Disordered" evidence="1">
    <location>
        <begin position="1852"/>
        <end position="1998"/>
    </location>
</feature>
<feature type="region of interest" description="Disordered" evidence="1">
    <location>
        <begin position="1038"/>
        <end position="1058"/>
    </location>
</feature>
<dbReference type="Gene3D" id="3.40.190.10">
    <property type="entry name" value="Periplasmic binding protein-like II"/>
    <property type="match status" value="2"/>
</dbReference>
<feature type="region of interest" description="Disordered" evidence="1">
    <location>
        <begin position="2636"/>
        <end position="2676"/>
    </location>
</feature>
<gene>
    <name evidence="4" type="ORF">Agub_g10264</name>
</gene>
<feature type="region of interest" description="Disordered" evidence="1">
    <location>
        <begin position="2312"/>
        <end position="2351"/>
    </location>
</feature>
<dbReference type="SUPFAM" id="SSF53850">
    <property type="entry name" value="Periplasmic binding protein-like II"/>
    <property type="match status" value="1"/>
</dbReference>
<feature type="compositionally biased region" description="Polar residues" evidence="1">
    <location>
        <begin position="1327"/>
        <end position="1369"/>
    </location>
</feature>
<dbReference type="Proteomes" id="UP001054857">
    <property type="component" value="Unassembled WGS sequence"/>
</dbReference>